<dbReference type="AlphaFoldDB" id="A0A1M5QW34"/>
<dbReference type="EMBL" id="FQWD01000007">
    <property type="protein sequence ID" value="SHH18121.1"/>
    <property type="molecule type" value="Genomic_DNA"/>
</dbReference>
<dbReference type="CDD" id="cd01012">
    <property type="entry name" value="YcaC_related"/>
    <property type="match status" value="1"/>
</dbReference>
<protein>
    <submittedName>
        <fullName evidence="2">Nicotinamidase-related amidase</fullName>
    </submittedName>
</protein>
<dbReference type="InterPro" id="IPR036380">
    <property type="entry name" value="Isochorismatase-like_sf"/>
</dbReference>
<gene>
    <name evidence="2" type="ORF">SAMN05216361_3934</name>
</gene>
<proteinExistence type="predicted"/>
<dbReference type="STRING" id="634436.SAMN05216361_3934"/>
<dbReference type="SUPFAM" id="SSF52499">
    <property type="entry name" value="Isochorismatase-like hydrolases"/>
    <property type="match status" value="1"/>
</dbReference>
<dbReference type="RefSeq" id="WP_073324887.1">
    <property type="nucleotide sequence ID" value="NZ_FQWD01000007.1"/>
</dbReference>
<dbReference type="Proteomes" id="UP000184520">
    <property type="component" value="Unassembled WGS sequence"/>
</dbReference>
<accession>A0A1M5QW34</accession>
<dbReference type="Gene3D" id="3.40.50.850">
    <property type="entry name" value="Isochorismatase-like"/>
    <property type="match status" value="1"/>
</dbReference>
<dbReference type="OrthoDB" id="9796958at2"/>
<keyword evidence="3" id="KW-1185">Reference proteome</keyword>
<evidence type="ECO:0000313" key="3">
    <source>
        <dbReference type="Proteomes" id="UP000184520"/>
    </source>
</evidence>
<evidence type="ECO:0000259" key="1">
    <source>
        <dbReference type="Pfam" id="PF00857"/>
    </source>
</evidence>
<organism evidence="2 3">
    <name type="scientific">Marisediminitalea aggregata</name>
    <dbReference type="NCBI Taxonomy" id="634436"/>
    <lineage>
        <taxon>Bacteria</taxon>
        <taxon>Pseudomonadati</taxon>
        <taxon>Pseudomonadota</taxon>
        <taxon>Gammaproteobacteria</taxon>
        <taxon>Alteromonadales</taxon>
        <taxon>Alteromonadaceae</taxon>
        <taxon>Marisediminitalea</taxon>
    </lineage>
</organism>
<dbReference type="PANTHER" id="PTHR14119:SF3">
    <property type="entry name" value="ISOCHORISMATASE DOMAIN-CONTAINING PROTEIN 2"/>
    <property type="match status" value="1"/>
</dbReference>
<evidence type="ECO:0000313" key="2">
    <source>
        <dbReference type="EMBL" id="SHH18121.1"/>
    </source>
</evidence>
<sequence length="179" mass="19479">MLQQQNTGLIIIDVQGKLAKLVANSDETIQSVITLVQGMKILGLPVIWVEQLPDKLGTTVPAIAEHLSDYEPFAKSTFSAMGNTAISQAIASTGRTDWLVCGIEAHICVYQTVCDLLDNGYHAHIVNDAVSSRNPQNKALALDKMQRLGAHISGVEMALYELLERADIPEFKAILPLVK</sequence>
<reference evidence="3" key="1">
    <citation type="submission" date="2016-11" db="EMBL/GenBank/DDBJ databases">
        <authorList>
            <person name="Varghese N."/>
            <person name="Submissions S."/>
        </authorList>
    </citation>
    <scope>NUCLEOTIDE SEQUENCE [LARGE SCALE GENOMIC DNA]</scope>
    <source>
        <strain evidence="3">CGMCC 1.8995</strain>
    </source>
</reference>
<dbReference type="PANTHER" id="PTHR14119">
    <property type="entry name" value="HYDROLASE"/>
    <property type="match status" value="1"/>
</dbReference>
<dbReference type="InterPro" id="IPR050993">
    <property type="entry name" value="Isochorismatase_domain"/>
</dbReference>
<dbReference type="InterPro" id="IPR000868">
    <property type="entry name" value="Isochorismatase-like_dom"/>
</dbReference>
<feature type="domain" description="Isochorismatase-like" evidence="1">
    <location>
        <begin position="8"/>
        <end position="155"/>
    </location>
</feature>
<name>A0A1M5QW34_9ALTE</name>
<dbReference type="Pfam" id="PF00857">
    <property type="entry name" value="Isochorismatase"/>
    <property type="match status" value="1"/>
</dbReference>